<feature type="chain" id="PRO_5021500901" evidence="3">
    <location>
        <begin position="19"/>
        <end position="198"/>
    </location>
</feature>
<feature type="signal peptide" evidence="3">
    <location>
        <begin position="1"/>
        <end position="18"/>
    </location>
</feature>
<dbReference type="Pfam" id="PF00379">
    <property type="entry name" value="Chitin_bind_4"/>
    <property type="match status" value="1"/>
</dbReference>
<keyword evidence="3" id="KW-0732">Signal</keyword>
<name>A0A4Y2QJ62_ARAVE</name>
<evidence type="ECO:0000256" key="1">
    <source>
        <dbReference type="PROSITE-ProRule" id="PRU00497"/>
    </source>
</evidence>
<dbReference type="AlphaFoldDB" id="A0A4Y2QJ62"/>
<feature type="region of interest" description="Disordered" evidence="2">
    <location>
        <begin position="53"/>
        <end position="79"/>
    </location>
</feature>
<evidence type="ECO:0000256" key="3">
    <source>
        <dbReference type="SAM" id="SignalP"/>
    </source>
</evidence>
<gene>
    <name evidence="4" type="ORF">AVEN_39541_1</name>
</gene>
<dbReference type="EMBL" id="BGPR01014017">
    <property type="protein sequence ID" value="GBN63318.1"/>
    <property type="molecule type" value="Genomic_DNA"/>
</dbReference>
<evidence type="ECO:0000256" key="2">
    <source>
        <dbReference type="SAM" id="MobiDB-lite"/>
    </source>
</evidence>
<accession>A0A4Y2QJ62</accession>
<dbReference type="PROSITE" id="PS51155">
    <property type="entry name" value="CHIT_BIND_RR_2"/>
    <property type="match status" value="1"/>
</dbReference>
<dbReference type="GO" id="GO:0042302">
    <property type="term" value="F:structural constituent of cuticle"/>
    <property type="evidence" value="ECO:0007669"/>
    <property type="project" value="UniProtKB-UniRule"/>
</dbReference>
<reference evidence="4 5" key="1">
    <citation type="journal article" date="2019" name="Sci. Rep.">
        <title>Orb-weaving spider Araneus ventricosus genome elucidates the spidroin gene catalogue.</title>
        <authorList>
            <person name="Kono N."/>
            <person name="Nakamura H."/>
            <person name="Ohtoshi R."/>
            <person name="Moran D.A.P."/>
            <person name="Shinohara A."/>
            <person name="Yoshida Y."/>
            <person name="Fujiwara M."/>
            <person name="Mori M."/>
            <person name="Tomita M."/>
            <person name="Arakawa K."/>
        </authorList>
    </citation>
    <scope>NUCLEOTIDE SEQUENCE [LARGE SCALE GENOMIC DNA]</scope>
</reference>
<evidence type="ECO:0000313" key="4">
    <source>
        <dbReference type="EMBL" id="GBN63318.1"/>
    </source>
</evidence>
<keyword evidence="5" id="KW-1185">Reference proteome</keyword>
<evidence type="ECO:0000313" key="5">
    <source>
        <dbReference type="Proteomes" id="UP000499080"/>
    </source>
</evidence>
<keyword evidence="1" id="KW-0193">Cuticle</keyword>
<feature type="compositionally biased region" description="Polar residues" evidence="2">
    <location>
        <begin position="60"/>
        <end position="79"/>
    </location>
</feature>
<dbReference type="Proteomes" id="UP000499080">
    <property type="component" value="Unassembled WGS sequence"/>
</dbReference>
<dbReference type="OrthoDB" id="8021718at2759"/>
<sequence length="198" mass="22254">MLSAKILGVVFSLLLVYSMPTERKHSENEAGFPSYTKEESDVFYKFGAESNTRREYDGKPSTSTRYVRSPSRMSSGQTETSKSYEFDYLIHSPNYDLQFRSEKGFPNGTVVGFYGYYESGVRYLVVNYIADANGYRPTIQKDESGQGRIVVLTAERGPGGITYALKTLLYQSTYAVSGKNLFGNDTKDAVENNDEYPT</sequence>
<protein>
    <submittedName>
        <fullName evidence="4">Uncharacterized protein</fullName>
    </submittedName>
</protein>
<comment type="caution">
    <text evidence="4">The sequence shown here is derived from an EMBL/GenBank/DDBJ whole genome shotgun (WGS) entry which is preliminary data.</text>
</comment>
<dbReference type="InterPro" id="IPR000618">
    <property type="entry name" value="Insect_cuticle"/>
</dbReference>
<organism evidence="4 5">
    <name type="scientific">Araneus ventricosus</name>
    <name type="common">Orbweaver spider</name>
    <name type="synonym">Epeira ventricosa</name>
    <dbReference type="NCBI Taxonomy" id="182803"/>
    <lineage>
        <taxon>Eukaryota</taxon>
        <taxon>Metazoa</taxon>
        <taxon>Ecdysozoa</taxon>
        <taxon>Arthropoda</taxon>
        <taxon>Chelicerata</taxon>
        <taxon>Arachnida</taxon>
        <taxon>Araneae</taxon>
        <taxon>Araneomorphae</taxon>
        <taxon>Entelegynae</taxon>
        <taxon>Araneoidea</taxon>
        <taxon>Araneidae</taxon>
        <taxon>Araneus</taxon>
    </lineage>
</organism>
<proteinExistence type="predicted"/>